<accession>F0Q6K8</accession>
<dbReference type="SUPFAM" id="SSF58104">
    <property type="entry name" value="Methyl-accepting chemotaxis protein (MCP) signaling domain"/>
    <property type="match status" value="1"/>
</dbReference>
<dbReference type="InterPro" id="IPR029095">
    <property type="entry name" value="NarX-like_N"/>
</dbReference>
<evidence type="ECO:0000259" key="6">
    <source>
        <dbReference type="Pfam" id="PF13675"/>
    </source>
</evidence>
<dbReference type="RefSeq" id="WP_013595445.1">
    <property type="nucleotide sequence ID" value="NC_015138.1"/>
</dbReference>
<comment type="subcellular location">
    <subcellularLocation>
        <location evidence="1">Membrane</location>
        <topology evidence="1">Multi-pass membrane protein</topology>
    </subcellularLocation>
</comment>
<dbReference type="Proteomes" id="UP000002482">
    <property type="component" value="Chromosome"/>
</dbReference>
<dbReference type="OrthoDB" id="8807779at2"/>
<name>F0Q6K8_PARA1</name>
<dbReference type="HOGENOM" id="CLU_092031_0_0_4"/>
<evidence type="ECO:0000256" key="3">
    <source>
        <dbReference type="ARBA" id="ARBA00022989"/>
    </source>
</evidence>
<evidence type="ECO:0000313" key="7">
    <source>
        <dbReference type="EMBL" id="ADX46954.1"/>
    </source>
</evidence>
<keyword evidence="4" id="KW-0472">Membrane</keyword>
<evidence type="ECO:0000256" key="5">
    <source>
        <dbReference type="SAM" id="MobiDB-lite"/>
    </source>
</evidence>
<dbReference type="Pfam" id="PF13675">
    <property type="entry name" value="PilJ"/>
    <property type="match status" value="1"/>
</dbReference>
<keyword evidence="3" id="KW-1133">Transmembrane helix</keyword>
<dbReference type="AlphaFoldDB" id="F0Q6K8"/>
<evidence type="ECO:0000256" key="1">
    <source>
        <dbReference type="ARBA" id="ARBA00004141"/>
    </source>
</evidence>
<dbReference type="GeneID" id="34236431"/>
<organism evidence="7 8">
    <name type="scientific">Paracidovorax avenae (strain ATCC 19860 / DSM 7227 / CCUG 15838 / JCM 20985 / LMG 2117 / NCPPB 1011)</name>
    <name type="common">Acidovorax avenae</name>
    <dbReference type="NCBI Taxonomy" id="643561"/>
    <lineage>
        <taxon>Bacteria</taxon>
        <taxon>Pseudomonadati</taxon>
        <taxon>Pseudomonadota</taxon>
        <taxon>Betaproteobacteria</taxon>
        <taxon>Burkholderiales</taxon>
        <taxon>Comamonadaceae</taxon>
        <taxon>Paracidovorax</taxon>
    </lineage>
</organism>
<gene>
    <name evidence="7" type="ordered locus">Acav_3052</name>
</gene>
<keyword evidence="8" id="KW-1185">Reference proteome</keyword>
<sequence>MAALPIPAAHSPKPSAPGPAGSGEADISLVNLAARQRMLSQRIVLQTVLAVQGEAAQALAARQTLQTFESSQARLVQTPRHLDAASAREVDAMYHGPRGVGATIDAFARQARAALDLADQGSTRAADALAPLVAATDGVLEALNAATTVFDQIQRRQSEDMMGELSGIVASIQTVAREAKVVSFNAQVMAARAAAHGREFAVVANVLSGITAEIDRLSLQAVSLAGRGRRAV</sequence>
<keyword evidence="2" id="KW-0812">Transmembrane</keyword>
<proteinExistence type="predicted"/>
<protein>
    <submittedName>
        <fullName evidence="7">Methyl-accepting chemotaxis protein</fullName>
    </submittedName>
</protein>
<feature type="compositionally biased region" description="Low complexity" evidence="5">
    <location>
        <begin position="7"/>
        <end position="22"/>
    </location>
</feature>
<dbReference type="Gene3D" id="1.10.287.950">
    <property type="entry name" value="Methyl-accepting chemotaxis protein"/>
    <property type="match status" value="1"/>
</dbReference>
<feature type="domain" description="NarX-like N-terminal" evidence="6">
    <location>
        <begin position="25"/>
        <end position="119"/>
    </location>
</feature>
<feature type="region of interest" description="Disordered" evidence="5">
    <location>
        <begin position="1"/>
        <end position="22"/>
    </location>
</feature>
<evidence type="ECO:0000313" key="8">
    <source>
        <dbReference type="Proteomes" id="UP000002482"/>
    </source>
</evidence>
<dbReference type="EMBL" id="CP002521">
    <property type="protein sequence ID" value="ADX46954.1"/>
    <property type="molecule type" value="Genomic_DNA"/>
</dbReference>
<dbReference type="GO" id="GO:0016020">
    <property type="term" value="C:membrane"/>
    <property type="evidence" value="ECO:0007669"/>
    <property type="project" value="UniProtKB-SubCell"/>
</dbReference>
<evidence type="ECO:0000256" key="2">
    <source>
        <dbReference type="ARBA" id="ARBA00022692"/>
    </source>
</evidence>
<reference evidence="7" key="1">
    <citation type="submission" date="2011-02" db="EMBL/GenBank/DDBJ databases">
        <title>Complete sequence of Acidovorax avenae subsp. avenae ATCC 19860.</title>
        <authorList>
            <consortium name="US DOE Joint Genome Institute"/>
            <person name="Lucas S."/>
            <person name="Copeland A."/>
            <person name="Lapidus A."/>
            <person name="Cheng J.-F."/>
            <person name="Goodwin L."/>
            <person name="Pitluck S."/>
            <person name="Chertkov O."/>
            <person name="Held B."/>
            <person name="Detter J.C."/>
            <person name="Han C."/>
            <person name="Tapia R."/>
            <person name="Land M."/>
            <person name="Hauser L."/>
            <person name="Kyrpides N."/>
            <person name="Ivanova N."/>
            <person name="Ovchinnikova G."/>
            <person name="Pagani I."/>
            <person name="Gordon S."/>
            <person name="Woyke T."/>
        </authorList>
    </citation>
    <scope>NUCLEOTIDE SEQUENCE</scope>
    <source>
        <strain evidence="7">ATCC 19860</strain>
    </source>
</reference>
<dbReference type="KEGG" id="aaa:Acav_3052"/>
<evidence type="ECO:0000256" key="4">
    <source>
        <dbReference type="ARBA" id="ARBA00023136"/>
    </source>
</evidence>